<dbReference type="PROSITE" id="PS50297">
    <property type="entry name" value="ANK_REP_REGION"/>
    <property type="match status" value="3"/>
</dbReference>
<dbReference type="Pfam" id="PF13637">
    <property type="entry name" value="Ank_4"/>
    <property type="match status" value="1"/>
</dbReference>
<dbReference type="SUPFAM" id="SSF48403">
    <property type="entry name" value="Ankyrin repeat"/>
    <property type="match status" value="1"/>
</dbReference>
<dbReference type="Pfam" id="PF12796">
    <property type="entry name" value="Ank_2"/>
    <property type="match status" value="1"/>
</dbReference>
<feature type="repeat" description="ANK" evidence="1">
    <location>
        <begin position="88"/>
        <end position="120"/>
    </location>
</feature>
<dbReference type="AlphaFoldDB" id="A0A9W7AV58"/>
<sequence length="213" mass="22762">MYLRSVLRIKTTSHIFYNVAKAENEFAVKDVQETQVNASNVPPSPPRKMHSPANSSALVDAADRGDANKVLELLAEGMDINYSKEGDEGRTALYKAAWEGHLDVVQALVTAKADLNKANTDGCTPLLIAAYNGHLNVVQALVAAEADVDKAKTDDGRTPLWTAAYEGHLDVVQALVAAKADVNKAAGEWTPLRIATQNNHTSIVACLKSAGAK</sequence>
<evidence type="ECO:0000256" key="1">
    <source>
        <dbReference type="PROSITE-ProRule" id="PRU00023"/>
    </source>
</evidence>
<dbReference type="PROSITE" id="PS50088">
    <property type="entry name" value="ANK_REPEAT"/>
    <property type="match status" value="3"/>
</dbReference>
<dbReference type="PRINTS" id="PR01415">
    <property type="entry name" value="ANKYRIN"/>
</dbReference>
<evidence type="ECO:0000313" key="3">
    <source>
        <dbReference type="Proteomes" id="UP001165085"/>
    </source>
</evidence>
<keyword evidence="1" id="KW-0040">ANK repeat</keyword>
<dbReference type="PANTHER" id="PTHR22677">
    <property type="entry name" value="ANKYRIN REPEAT DOMAIN-CONTAINING PROTEIN 60"/>
    <property type="match status" value="1"/>
</dbReference>
<dbReference type="PANTHER" id="PTHR22677:SF4">
    <property type="entry name" value="USHER SYNDROME TYPE-1G PROTEIN-LIKE PROTEIN"/>
    <property type="match status" value="1"/>
</dbReference>
<dbReference type="InterPro" id="IPR002110">
    <property type="entry name" value="Ankyrin_rpt"/>
</dbReference>
<reference evidence="3" key="1">
    <citation type="journal article" date="2023" name="Commun. Biol.">
        <title>Genome analysis of Parmales, the sister group of diatoms, reveals the evolutionary specialization of diatoms from phago-mixotrophs to photoautotrophs.</title>
        <authorList>
            <person name="Ban H."/>
            <person name="Sato S."/>
            <person name="Yoshikawa S."/>
            <person name="Yamada K."/>
            <person name="Nakamura Y."/>
            <person name="Ichinomiya M."/>
            <person name="Sato N."/>
            <person name="Blanc-Mathieu R."/>
            <person name="Endo H."/>
            <person name="Kuwata A."/>
            <person name="Ogata H."/>
        </authorList>
    </citation>
    <scope>NUCLEOTIDE SEQUENCE [LARGE SCALE GENOMIC DNA]</scope>
    <source>
        <strain evidence="3">NIES 3701</strain>
    </source>
</reference>
<feature type="repeat" description="ANK" evidence="1">
    <location>
        <begin position="155"/>
        <end position="187"/>
    </location>
</feature>
<dbReference type="InterPro" id="IPR039323">
    <property type="entry name" value="ANKRD_45/46/60"/>
</dbReference>
<accession>A0A9W7AV58</accession>
<organism evidence="2 3">
    <name type="scientific">Triparma strigata</name>
    <dbReference type="NCBI Taxonomy" id="1606541"/>
    <lineage>
        <taxon>Eukaryota</taxon>
        <taxon>Sar</taxon>
        <taxon>Stramenopiles</taxon>
        <taxon>Ochrophyta</taxon>
        <taxon>Bolidophyceae</taxon>
        <taxon>Parmales</taxon>
        <taxon>Triparmaceae</taxon>
        <taxon>Triparma</taxon>
    </lineage>
</organism>
<dbReference type="Gene3D" id="1.25.40.20">
    <property type="entry name" value="Ankyrin repeat-containing domain"/>
    <property type="match status" value="2"/>
</dbReference>
<dbReference type="EMBL" id="BRXY01000179">
    <property type="protein sequence ID" value="GMH74515.1"/>
    <property type="molecule type" value="Genomic_DNA"/>
</dbReference>
<dbReference type="Proteomes" id="UP001165085">
    <property type="component" value="Unassembled WGS sequence"/>
</dbReference>
<name>A0A9W7AV58_9STRA</name>
<gene>
    <name evidence="2" type="ORF">TrST_g2278</name>
</gene>
<proteinExistence type="predicted"/>
<dbReference type="SMART" id="SM00248">
    <property type="entry name" value="ANK"/>
    <property type="match status" value="5"/>
</dbReference>
<feature type="repeat" description="ANK" evidence="1">
    <location>
        <begin position="121"/>
        <end position="153"/>
    </location>
</feature>
<keyword evidence="3" id="KW-1185">Reference proteome</keyword>
<dbReference type="InterPro" id="IPR036770">
    <property type="entry name" value="Ankyrin_rpt-contain_sf"/>
</dbReference>
<protein>
    <submittedName>
        <fullName evidence="2">Uncharacterized protein</fullName>
    </submittedName>
</protein>
<comment type="caution">
    <text evidence="2">The sequence shown here is derived from an EMBL/GenBank/DDBJ whole genome shotgun (WGS) entry which is preliminary data.</text>
</comment>
<evidence type="ECO:0000313" key="2">
    <source>
        <dbReference type="EMBL" id="GMH74515.1"/>
    </source>
</evidence>
<dbReference type="OrthoDB" id="10249694at2759"/>